<evidence type="ECO:0000313" key="2">
    <source>
        <dbReference type="Proteomes" id="UP001501222"/>
    </source>
</evidence>
<dbReference type="PANTHER" id="PTHR36183:SF2">
    <property type="entry name" value="BETA-GLUCURONIDASE C-TERMINAL DOMAIN-CONTAINING PROTEIN"/>
    <property type="match status" value="1"/>
</dbReference>
<keyword evidence="2" id="KW-1185">Reference proteome</keyword>
<dbReference type="PANTHER" id="PTHR36183">
    <property type="entry name" value="BETA-GLUCURONIDASE"/>
    <property type="match status" value="1"/>
</dbReference>
<sequence length="500" mass="51770">MVETTAPSGFHLHDFPGGTAMRNRFFRRYSPVVLALALGAGLLAAGPAAGATPVPVAITVDATRAGYADESFTGFSYEKDRMAAGMFASSNTALVNLFRLLGHGYLRIGGNLVNHATWKPNGTGGVIGEIAPADVDKLAGFLQATGWKVVYGINGTSRTLSDSDVQRGVVPNTAVNAAGEAAYAAQKLGGNLVAFEIGNEPNQYSSANTLTDYEGVYESFTAEILKSVPNAKFDGPGCLYSESWAAPFAQREKSPALSFLAAHYYIGAPTSTTTTTSMMTNNPSGPLSTDTKLNAAAAAAGIGWRMTEANSYYTGGKAGVSSSKAASLWALDFLEGVAENGGSGVNFHGGVSSQFTLYYTPIAFNSDGVTPSGVQAVYYAQLLWKLAGTGRLHKTTIDADPSVITSPGLTSWGIGNNVIVNNKSDYPITATITLADTAVSARSYELAGPQLSTSDITVGGGTVDATGNFTGTATPLTVTGTNKVTVTVPAHDATLVITQK</sequence>
<dbReference type="SUPFAM" id="SSF51445">
    <property type="entry name" value="(Trans)glycosidases"/>
    <property type="match status" value="1"/>
</dbReference>
<dbReference type="GO" id="GO:0016787">
    <property type="term" value="F:hydrolase activity"/>
    <property type="evidence" value="ECO:0007669"/>
    <property type="project" value="UniProtKB-KW"/>
</dbReference>
<keyword evidence="1" id="KW-0378">Hydrolase</keyword>
<name>A0ABP6W8G5_9ACTN</name>
<comment type="caution">
    <text evidence="1">The sequence shown here is derived from an EMBL/GenBank/DDBJ whole genome shotgun (WGS) entry which is preliminary data.</text>
</comment>
<dbReference type="Gene3D" id="2.60.40.1180">
    <property type="entry name" value="Golgi alpha-mannosidase II"/>
    <property type="match status" value="1"/>
</dbReference>
<dbReference type="InterPro" id="IPR013780">
    <property type="entry name" value="Glyco_hydro_b"/>
</dbReference>
<gene>
    <name evidence="1" type="ORF">GCM10022235_14140</name>
</gene>
<evidence type="ECO:0000313" key="1">
    <source>
        <dbReference type="EMBL" id="GAA3547584.1"/>
    </source>
</evidence>
<dbReference type="InterPro" id="IPR052974">
    <property type="entry name" value="GH79_Enzymes"/>
</dbReference>
<dbReference type="InterPro" id="IPR017853">
    <property type="entry name" value="GH"/>
</dbReference>
<dbReference type="EMBL" id="BAABAA010000001">
    <property type="protein sequence ID" value="GAA3547584.1"/>
    <property type="molecule type" value="Genomic_DNA"/>
</dbReference>
<accession>A0ABP6W8G5</accession>
<dbReference type="Proteomes" id="UP001501222">
    <property type="component" value="Unassembled WGS sequence"/>
</dbReference>
<organism evidence="1 2">
    <name type="scientific">Kribbella ginsengisoli</name>
    <dbReference type="NCBI Taxonomy" id="363865"/>
    <lineage>
        <taxon>Bacteria</taxon>
        <taxon>Bacillati</taxon>
        <taxon>Actinomycetota</taxon>
        <taxon>Actinomycetes</taxon>
        <taxon>Propionibacteriales</taxon>
        <taxon>Kribbellaceae</taxon>
        <taxon>Kribbella</taxon>
    </lineage>
</organism>
<reference evidence="2" key="1">
    <citation type="journal article" date="2019" name="Int. J. Syst. Evol. Microbiol.">
        <title>The Global Catalogue of Microorganisms (GCM) 10K type strain sequencing project: providing services to taxonomists for standard genome sequencing and annotation.</title>
        <authorList>
            <consortium name="The Broad Institute Genomics Platform"/>
            <consortium name="The Broad Institute Genome Sequencing Center for Infectious Disease"/>
            <person name="Wu L."/>
            <person name="Ma J."/>
        </authorList>
    </citation>
    <scope>NUCLEOTIDE SEQUENCE [LARGE SCALE GENOMIC DNA]</scope>
    <source>
        <strain evidence="2">JCM 16928</strain>
    </source>
</reference>
<protein>
    <submittedName>
        <fullName evidence="1">Glycosyl hydrolase family 79 C-terminal domain-containing protein</fullName>
    </submittedName>
</protein>
<dbReference type="RefSeq" id="WP_344838547.1">
    <property type="nucleotide sequence ID" value="NZ_BAABAA010000001.1"/>
</dbReference>
<proteinExistence type="predicted"/>
<dbReference type="Gene3D" id="3.20.20.80">
    <property type="entry name" value="Glycosidases"/>
    <property type="match status" value="1"/>
</dbReference>